<sequence>MNYLKNEKAQHIAELAEASFNFDQSKAVGVAYDSDDFIDRILAPASEPRQALLDELDTLSQAEAVELVALMYVGRGDYIDDQNDKGQVMDAFQTQVDDFSNREAEELTRICAEKDLVLHLYLKEGLKSLA</sequence>
<dbReference type="RefSeq" id="WP_090453487.1">
    <property type="nucleotide sequence ID" value="NZ_FNTC01000002.1"/>
</dbReference>
<dbReference type="Proteomes" id="UP000198542">
    <property type="component" value="Unassembled WGS sequence"/>
</dbReference>
<protein>
    <recommendedName>
        <fullName evidence="3">DUF3775 domain-containing protein</fullName>
    </recommendedName>
</protein>
<accession>A0A231GJL4</accession>
<name>A0A231GJL4_PSEJE</name>
<evidence type="ECO:0008006" key="3">
    <source>
        <dbReference type="Google" id="ProtNLM"/>
    </source>
</evidence>
<keyword evidence="2" id="KW-1185">Reference proteome</keyword>
<proteinExistence type="predicted"/>
<dbReference type="EMBL" id="FNTC01000002">
    <property type="protein sequence ID" value="SEB84335.1"/>
    <property type="molecule type" value="Genomic_DNA"/>
</dbReference>
<dbReference type="AlphaFoldDB" id="A0A231GJL4"/>
<evidence type="ECO:0000313" key="2">
    <source>
        <dbReference type="Proteomes" id="UP000198542"/>
    </source>
</evidence>
<dbReference type="InterPro" id="IPR022254">
    <property type="entry name" value="DUF3775"/>
</dbReference>
<organism evidence="1 2">
    <name type="scientific">Pseudomonas jessenii</name>
    <dbReference type="NCBI Taxonomy" id="77298"/>
    <lineage>
        <taxon>Bacteria</taxon>
        <taxon>Pseudomonadati</taxon>
        <taxon>Pseudomonadota</taxon>
        <taxon>Gammaproteobacteria</taxon>
        <taxon>Pseudomonadales</taxon>
        <taxon>Pseudomonadaceae</taxon>
        <taxon>Pseudomonas</taxon>
    </lineage>
</organism>
<gene>
    <name evidence="1" type="ORF">SAMN04490187_2180</name>
</gene>
<reference evidence="2" key="1">
    <citation type="submission" date="2016-10" db="EMBL/GenBank/DDBJ databases">
        <authorList>
            <person name="Varghese N."/>
            <person name="Submissions S."/>
        </authorList>
    </citation>
    <scope>NUCLEOTIDE SEQUENCE [LARGE SCALE GENOMIC DNA]</scope>
    <source>
        <strain evidence="2">BS3660</strain>
    </source>
</reference>
<dbReference type="Pfam" id="PF12616">
    <property type="entry name" value="DUF3775"/>
    <property type="match status" value="1"/>
</dbReference>
<evidence type="ECO:0000313" key="1">
    <source>
        <dbReference type="EMBL" id="SEB84335.1"/>
    </source>
</evidence>